<name>A0A7L3FZ66_9GRUI</name>
<keyword evidence="5" id="KW-0378">Hydrolase</keyword>
<dbReference type="GO" id="GO:0015074">
    <property type="term" value="P:DNA integration"/>
    <property type="evidence" value="ECO:0007669"/>
    <property type="project" value="InterPro"/>
</dbReference>
<dbReference type="GO" id="GO:0016787">
    <property type="term" value="F:hydrolase activity"/>
    <property type="evidence" value="ECO:0007669"/>
    <property type="project" value="UniProtKB-KW"/>
</dbReference>
<evidence type="ECO:0000256" key="3">
    <source>
        <dbReference type="ARBA" id="ARBA00022722"/>
    </source>
</evidence>
<evidence type="ECO:0000259" key="7">
    <source>
        <dbReference type="PROSITE" id="PS50994"/>
    </source>
</evidence>
<evidence type="ECO:0000256" key="6">
    <source>
        <dbReference type="ARBA" id="ARBA00022918"/>
    </source>
</evidence>
<dbReference type="Proteomes" id="UP000557426">
    <property type="component" value="Unassembled WGS sequence"/>
</dbReference>
<dbReference type="GO" id="GO:0035613">
    <property type="term" value="F:RNA stem-loop binding"/>
    <property type="evidence" value="ECO:0007669"/>
    <property type="project" value="TreeGrafter"/>
</dbReference>
<evidence type="ECO:0000256" key="1">
    <source>
        <dbReference type="ARBA" id="ARBA00022679"/>
    </source>
</evidence>
<evidence type="ECO:0000256" key="2">
    <source>
        <dbReference type="ARBA" id="ARBA00022695"/>
    </source>
</evidence>
<sequence>VMGLPRQIKTDNGPAYSSHGFKMFCRQWGADHVTGIARSLTAQAIVEWAHQT</sequence>
<protein>
    <submittedName>
        <fullName evidence="8">IGEB protein</fullName>
    </submittedName>
</protein>
<dbReference type="SUPFAM" id="SSF53098">
    <property type="entry name" value="Ribonuclease H-like"/>
    <property type="match status" value="1"/>
</dbReference>
<comment type="caution">
    <text evidence="8">The sequence shown here is derived from an EMBL/GenBank/DDBJ whole genome shotgun (WGS) entry which is preliminary data.</text>
</comment>
<keyword evidence="9" id="KW-1185">Reference proteome</keyword>
<dbReference type="InterPro" id="IPR012337">
    <property type="entry name" value="RNaseH-like_sf"/>
</dbReference>
<evidence type="ECO:0000313" key="9">
    <source>
        <dbReference type="Proteomes" id="UP000557426"/>
    </source>
</evidence>
<dbReference type="PROSITE" id="PS50994">
    <property type="entry name" value="INTEGRASE"/>
    <property type="match status" value="1"/>
</dbReference>
<reference evidence="8 9" key="1">
    <citation type="submission" date="2019-09" db="EMBL/GenBank/DDBJ databases">
        <title>Bird 10,000 Genomes (B10K) Project - Family phase.</title>
        <authorList>
            <person name="Zhang G."/>
        </authorList>
    </citation>
    <scope>NUCLEOTIDE SEQUENCE [LARGE SCALE GENOMIC DNA]</scope>
    <source>
        <strain evidence="8">B10K-DU-011-47</strain>
        <tissue evidence="8">Mixed tissue sample</tissue>
    </source>
</reference>
<feature type="non-terminal residue" evidence="8">
    <location>
        <position position="52"/>
    </location>
</feature>
<evidence type="ECO:0000256" key="5">
    <source>
        <dbReference type="ARBA" id="ARBA00022801"/>
    </source>
</evidence>
<feature type="non-terminal residue" evidence="8">
    <location>
        <position position="1"/>
    </location>
</feature>
<accession>A0A7L3FZ66</accession>
<dbReference type="InterPro" id="IPR001584">
    <property type="entry name" value="Integrase_cat-core"/>
</dbReference>
<dbReference type="PANTHER" id="PTHR41694">
    <property type="entry name" value="ENDOGENOUS RETROVIRUS GROUP K MEMBER POL PROTEIN"/>
    <property type="match status" value="1"/>
</dbReference>
<dbReference type="Gene3D" id="3.30.420.10">
    <property type="entry name" value="Ribonuclease H-like superfamily/Ribonuclease H"/>
    <property type="match status" value="1"/>
</dbReference>
<dbReference type="InterPro" id="IPR036397">
    <property type="entry name" value="RNaseH_sf"/>
</dbReference>
<keyword evidence="3" id="KW-0540">Nuclease</keyword>
<dbReference type="GO" id="GO:0004519">
    <property type="term" value="F:endonuclease activity"/>
    <property type="evidence" value="ECO:0007669"/>
    <property type="project" value="UniProtKB-KW"/>
</dbReference>
<feature type="domain" description="Integrase catalytic" evidence="7">
    <location>
        <begin position="1"/>
        <end position="52"/>
    </location>
</feature>
<dbReference type="GO" id="GO:0003964">
    <property type="term" value="F:RNA-directed DNA polymerase activity"/>
    <property type="evidence" value="ECO:0007669"/>
    <property type="project" value="UniProtKB-KW"/>
</dbReference>
<dbReference type="PANTHER" id="PTHR41694:SF3">
    <property type="entry name" value="RNA-DIRECTED DNA POLYMERASE-RELATED"/>
    <property type="match status" value="1"/>
</dbReference>
<dbReference type="AlphaFoldDB" id="A0A7L3FZ66"/>
<evidence type="ECO:0000313" key="8">
    <source>
        <dbReference type="EMBL" id="NXT86232.1"/>
    </source>
</evidence>
<organism evidence="8 9">
    <name type="scientific">Zapornia atra</name>
    <name type="common">Henderson crake</name>
    <dbReference type="NCBI Taxonomy" id="2585822"/>
    <lineage>
        <taxon>Eukaryota</taxon>
        <taxon>Metazoa</taxon>
        <taxon>Chordata</taxon>
        <taxon>Craniata</taxon>
        <taxon>Vertebrata</taxon>
        <taxon>Euteleostomi</taxon>
        <taxon>Archelosauria</taxon>
        <taxon>Archosauria</taxon>
        <taxon>Dinosauria</taxon>
        <taxon>Saurischia</taxon>
        <taxon>Theropoda</taxon>
        <taxon>Coelurosauria</taxon>
        <taxon>Aves</taxon>
        <taxon>Neognathae</taxon>
        <taxon>Neoaves</taxon>
        <taxon>Gruiformes</taxon>
        <taxon>Rallidae</taxon>
        <taxon>Zapornia</taxon>
    </lineage>
</organism>
<keyword evidence="6" id="KW-0695">RNA-directed DNA polymerase</keyword>
<dbReference type="EMBL" id="VZTU01044697">
    <property type="protein sequence ID" value="NXT86232.1"/>
    <property type="molecule type" value="Genomic_DNA"/>
</dbReference>
<evidence type="ECO:0000256" key="4">
    <source>
        <dbReference type="ARBA" id="ARBA00022759"/>
    </source>
</evidence>
<proteinExistence type="predicted"/>
<gene>
    <name evidence="8" type="primary">Iap</name>
    <name evidence="8" type="ORF">ZAPATR_R14130</name>
</gene>
<keyword evidence="4" id="KW-0255">Endonuclease</keyword>
<keyword evidence="1" id="KW-0808">Transferase</keyword>
<keyword evidence="2" id="KW-0548">Nucleotidyltransferase</keyword>